<organism evidence="2 3">
    <name type="scientific">Paenibacillus whitsoniae</name>
    <dbReference type="NCBI Taxonomy" id="2496558"/>
    <lineage>
        <taxon>Bacteria</taxon>
        <taxon>Bacillati</taxon>
        <taxon>Bacillota</taxon>
        <taxon>Bacilli</taxon>
        <taxon>Bacillales</taxon>
        <taxon>Paenibacillaceae</taxon>
        <taxon>Paenibacillus</taxon>
    </lineage>
</organism>
<evidence type="ECO:0000259" key="1">
    <source>
        <dbReference type="Pfam" id="PF04480"/>
    </source>
</evidence>
<dbReference type="Pfam" id="PF04480">
    <property type="entry name" value="DUF559"/>
    <property type="match status" value="1"/>
</dbReference>
<dbReference type="OrthoDB" id="2677830at2"/>
<evidence type="ECO:0000313" key="2">
    <source>
        <dbReference type="EMBL" id="RTE08707.1"/>
    </source>
</evidence>
<dbReference type="AlphaFoldDB" id="A0A3S0BKM9"/>
<comment type="caution">
    <text evidence="2">The sequence shown here is derived from an EMBL/GenBank/DDBJ whole genome shotgun (WGS) entry which is preliminary data.</text>
</comment>
<proteinExistence type="predicted"/>
<protein>
    <submittedName>
        <fullName evidence="2">DUF559 domain-containing protein</fullName>
    </submittedName>
</protein>
<keyword evidence="3" id="KW-1185">Reference proteome</keyword>
<dbReference type="SUPFAM" id="SSF46785">
    <property type="entry name" value="Winged helix' DNA-binding domain"/>
    <property type="match status" value="1"/>
</dbReference>
<gene>
    <name evidence="2" type="ORF">EJQ19_15660</name>
</gene>
<dbReference type="RefSeq" id="WP_126142180.1">
    <property type="nucleotide sequence ID" value="NZ_RXHU01000043.1"/>
</dbReference>
<evidence type="ECO:0000313" key="3">
    <source>
        <dbReference type="Proteomes" id="UP000276128"/>
    </source>
</evidence>
<dbReference type="Gene3D" id="3.40.960.10">
    <property type="entry name" value="VSR Endonuclease"/>
    <property type="match status" value="1"/>
</dbReference>
<dbReference type="InterPro" id="IPR007569">
    <property type="entry name" value="DUF559"/>
</dbReference>
<name>A0A3S0BKM9_9BACL</name>
<dbReference type="EMBL" id="RXHU01000043">
    <property type="protein sequence ID" value="RTE08707.1"/>
    <property type="molecule type" value="Genomic_DNA"/>
</dbReference>
<reference evidence="2 3" key="1">
    <citation type="submission" date="2018-12" db="EMBL/GenBank/DDBJ databases">
        <title>Bacillus ochoae sp. nov., Paenibacillus whitsoniae sp. nov., Paenibacillus spiritus sp. nov. Isolated from the Mars Exploration Rover during spacecraft assembly.</title>
        <authorList>
            <person name="Seuylemezian A."/>
            <person name="Vaishampayan P."/>
        </authorList>
    </citation>
    <scope>NUCLEOTIDE SEQUENCE [LARGE SCALE GENOMIC DNA]</scope>
    <source>
        <strain evidence="2 3">MER 54</strain>
    </source>
</reference>
<dbReference type="Proteomes" id="UP000276128">
    <property type="component" value="Unassembled WGS sequence"/>
</dbReference>
<sequence>MSFDLAYEVFMEMQARTRSGEALRRLLEGHGHAEKLFLEQVWWPAMGRFDDLQAEYEVSDFKDGVRYLDFAYVRGNYRVCIEIDGYGAQHRELNRWQFADQLTRQNHLVLDGWKVLRFAYDDIREKPRRCQQLILQMMGSWFGEGQGGMKLSLEQKEILRIASQSSEPLLPVAVAERLGASRIHAGKLLRSLVELGLLQPASGSRRIRSYALTGKYGARGWDI</sequence>
<feature type="domain" description="DUF559" evidence="1">
    <location>
        <begin position="69"/>
        <end position="137"/>
    </location>
</feature>
<accession>A0A3S0BKM9</accession>
<dbReference type="InterPro" id="IPR036390">
    <property type="entry name" value="WH_DNA-bd_sf"/>
</dbReference>